<gene>
    <name evidence="2" type="ordered locus">Runsl_2217</name>
</gene>
<keyword evidence="3" id="KW-1185">Reference proteome</keyword>
<evidence type="ECO:0000256" key="1">
    <source>
        <dbReference type="SAM" id="Phobius"/>
    </source>
</evidence>
<feature type="transmembrane region" description="Helical" evidence="1">
    <location>
        <begin position="314"/>
        <end position="333"/>
    </location>
</feature>
<organism evidence="2 3">
    <name type="scientific">Runella slithyformis (strain ATCC 29530 / DSM 19594 / LMG 11500 / NCIMB 11436 / LSU 4)</name>
    <dbReference type="NCBI Taxonomy" id="761193"/>
    <lineage>
        <taxon>Bacteria</taxon>
        <taxon>Pseudomonadati</taxon>
        <taxon>Bacteroidota</taxon>
        <taxon>Cytophagia</taxon>
        <taxon>Cytophagales</taxon>
        <taxon>Spirosomataceae</taxon>
        <taxon>Runella</taxon>
    </lineage>
</organism>
<dbReference type="EMBL" id="CP002859">
    <property type="protein sequence ID" value="AEI48629.1"/>
    <property type="molecule type" value="Genomic_DNA"/>
</dbReference>
<feature type="transmembrane region" description="Helical" evidence="1">
    <location>
        <begin position="342"/>
        <end position="363"/>
    </location>
</feature>
<feature type="transmembrane region" description="Helical" evidence="1">
    <location>
        <begin position="121"/>
        <end position="139"/>
    </location>
</feature>
<evidence type="ECO:0000313" key="3">
    <source>
        <dbReference type="Proteomes" id="UP000000493"/>
    </source>
</evidence>
<feature type="transmembrane region" description="Helical" evidence="1">
    <location>
        <begin position="90"/>
        <end position="109"/>
    </location>
</feature>
<reference evidence="3" key="1">
    <citation type="submission" date="2011-06" db="EMBL/GenBank/DDBJ databases">
        <title>The complete genome of chromosome of Runella slithyformis DSM 19594.</title>
        <authorList>
            <consortium name="US DOE Joint Genome Institute (JGI-PGF)"/>
            <person name="Lucas S."/>
            <person name="Han J."/>
            <person name="Lapidus A."/>
            <person name="Bruce D."/>
            <person name="Goodwin L."/>
            <person name="Pitluck S."/>
            <person name="Peters L."/>
            <person name="Kyrpides N."/>
            <person name="Mavromatis K."/>
            <person name="Ivanova N."/>
            <person name="Ovchinnikova G."/>
            <person name="Zhang X."/>
            <person name="Misra M."/>
            <person name="Detter J.C."/>
            <person name="Tapia R."/>
            <person name="Han C."/>
            <person name="Land M."/>
            <person name="Hauser L."/>
            <person name="Markowitz V."/>
            <person name="Cheng J.-F."/>
            <person name="Hugenholtz P."/>
            <person name="Woyke T."/>
            <person name="Wu D."/>
            <person name="Tindall B."/>
            <person name="Faehrich R."/>
            <person name="Brambilla E."/>
            <person name="Klenk H.-P."/>
            <person name="Eisen J.A."/>
        </authorList>
    </citation>
    <scope>NUCLEOTIDE SEQUENCE [LARGE SCALE GENOMIC DNA]</scope>
    <source>
        <strain evidence="3">ATCC 29530 / DSM 19594 / LMG 11500 / NCIMB 11436 / LSU 4</strain>
    </source>
</reference>
<accession>A0A7U4E5Y1</accession>
<keyword evidence="1" id="KW-0472">Membrane</keyword>
<dbReference type="AlphaFoldDB" id="A0A7U4E5Y1"/>
<feature type="transmembrane region" description="Helical" evidence="1">
    <location>
        <begin position="145"/>
        <end position="162"/>
    </location>
</feature>
<feature type="transmembrane region" description="Helical" evidence="1">
    <location>
        <begin position="289"/>
        <end position="308"/>
    </location>
</feature>
<name>A0A7U4E5Y1_RUNSL</name>
<dbReference type="KEGG" id="rsi:Runsl_2217"/>
<dbReference type="Proteomes" id="UP000000493">
    <property type="component" value="Chromosome"/>
</dbReference>
<feature type="transmembrane region" description="Helical" evidence="1">
    <location>
        <begin position="460"/>
        <end position="478"/>
    </location>
</feature>
<feature type="transmembrane region" description="Helical" evidence="1">
    <location>
        <begin position="174"/>
        <end position="198"/>
    </location>
</feature>
<dbReference type="RefSeq" id="WP_013927940.1">
    <property type="nucleotide sequence ID" value="NC_015703.1"/>
</dbReference>
<feature type="transmembrane region" description="Helical" evidence="1">
    <location>
        <begin position="204"/>
        <end position="221"/>
    </location>
</feature>
<proteinExistence type="predicted"/>
<sequence length="485" mass="56159">MPLFRSFFALRFLAIGLISVAVCTYYQRYPTDDDAWFAEESYWLLQDGKVRSEFFRGLLGWEKHYLVNHKLFIAVGALLLSVFPDSVYGAKLPGLLFFILLLSVMIYEVKRRRYSPINEPLLLLLILLFGHALMVKMSFENRPEMMLIAFGFCSFCIIRSARLRWQTVALGGSLAGLAALSHLNGIIFILAGFMTLLLTQPYRYALLFALFAGLTGSFYFYDVLTVPNGFETWWFQFRNDPATQNAFGWQAKLAVMLSFPTIFVESPEQLSLTVLLIGVLWFKRKQLSYLDKTLVIYSLSLLFSFWFITKRASGIYQVLFIPFMILLILETVYKKPEKSIPAYLKMVFFLYVLVGVAGNAMVIHSNRREYLPNTYAELRKNIPAHTAGVVPLTFFFNEYKHYPTLLCYTNFDLQMLQRKPATVPDSHSFFQWAAANHAHLFCLIMTSTALFIFPKKERNALIPINWIFLTDALRFMFWQTVEFNL</sequence>
<evidence type="ECO:0000313" key="2">
    <source>
        <dbReference type="EMBL" id="AEI48629.1"/>
    </source>
</evidence>
<feature type="transmembrane region" description="Helical" evidence="1">
    <location>
        <begin position="6"/>
        <end position="26"/>
    </location>
</feature>
<feature type="transmembrane region" description="Helical" evidence="1">
    <location>
        <begin position="429"/>
        <end position="453"/>
    </location>
</feature>
<keyword evidence="1" id="KW-1133">Transmembrane helix</keyword>
<protein>
    <recommendedName>
        <fullName evidence="4">Glycosyltransferase RgtA/B/C/D-like domain-containing protein</fullName>
    </recommendedName>
</protein>
<keyword evidence="1" id="KW-0812">Transmembrane</keyword>
<evidence type="ECO:0008006" key="4">
    <source>
        <dbReference type="Google" id="ProtNLM"/>
    </source>
</evidence>
<reference evidence="2 3" key="2">
    <citation type="journal article" date="2012" name="Stand. Genomic Sci.">
        <title>Complete genome sequence of the aquatic bacterium Runella slithyformis type strain (LSU 4(T)).</title>
        <authorList>
            <person name="Copeland A."/>
            <person name="Zhang X."/>
            <person name="Misra M."/>
            <person name="Lapidus A."/>
            <person name="Nolan M."/>
            <person name="Lucas S."/>
            <person name="Deshpande S."/>
            <person name="Cheng J.F."/>
            <person name="Tapia R."/>
            <person name="Goodwin L.A."/>
            <person name="Pitluck S."/>
            <person name="Liolios K."/>
            <person name="Pagani I."/>
            <person name="Ivanova N."/>
            <person name="Mikhailova N."/>
            <person name="Pati A."/>
            <person name="Chen A."/>
            <person name="Palaniappan K."/>
            <person name="Land M."/>
            <person name="Hauser L."/>
            <person name="Pan C."/>
            <person name="Jeffries C.D."/>
            <person name="Detter J.C."/>
            <person name="Brambilla E.M."/>
            <person name="Rohde M."/>
            <person name="Djao O.D."/>
            <person name="Goker M."/>
            <person name="Sikorski J."/>
            <person name="Tindall B.J."/>
            <person name="Woyke T."/>
            <person name="Bristow J."/>
            <person name="Eisen J.A."/>
            <person name="Markowitz V."/>
            <person name="Hugenholtz P."/>
            <person name="Kyrpides N.C."/>
            <person name="Klenk H.P."/>
            <person name="Mavromatis K."/>
        </authorList>
    </citation>
    <scope>NUCLEOTIDE SEQUENCE [LARGE SCALE GENOMIC DNA]</scope>
    <source>
        <strain evidence="3">ATCC 29530 / DSM 19594 / LMG 11500 / NCIMB 11436 / LSU 4</strain>
    </source>
</reference>